<dbReference type="GeneID" id="20078864"/>
<dbReference type="STRING" id="157072.A0A024UM33"/>
<dbReference type="Pfam" id="PF01426">
    <property type="entry name" value="BAH"/>
    <property type="match status" value="1"/>
</dbReference>
<feature type="region of interest" description="Disordered" evidence="1">
    <location>
        <begin position="40"/>
        <end position="59"/>
    </location>
</feature>
<dbReference type="PROSITE" id="PS51038">
    <property type="entry name" value="BAH"/>
    <property type="match status" value="1"/>
</dbReference>
<evidence type="ECO:0000259" key="2">
    <source>
        <dbReference type="PROSITE" id="PS51038"/>
    </source>
</evidence>
<dbReference type="GO" id="GO:0003682">
    <property type="term" value="F:chromatin binding"/>
    <property type="evidence" value="ECO:0007669"/>
    <property type="project" value="InterPro"/>
</dbReference>
<accession>A0A024UM33</accession>
<dbReference type="AlphaFoldDB" id="A0A024UM33"/>
<name>A0A024UM33_9STRA</name>
<dbReference type="InterPro" id="IPR043151">
    <property type="entry name" value="BAH_sf"/>
</dbReference>
<feature type="domain" description="BAH" evidence="2">
    <location>
        <begin position="74"/>
        <end position="209"/>
    </location>
</feature>
<dbReference type="VEuPathDB" id="FungiDB:H310_01814"/>
<dbReference type="OrthoDB" id="66189at2759"/>
<evidence type="ECO:0000313" key="3">
    <source>
        <dbReference type="EMBL" id="ETW07250.1"/>
    </source>
</evidence>
<sequence>MERGVHMEDGAVGSTGRRAALPREARNNIVTYNEAQFYMETSHRSPKRAKPTTPRGSTSLATVELEVDSEIRKGKYDVGDCVVVSHNDDEYVALVSSLQSGDGSPASAESTSHPTRFTGIWYFRPDDVAKEALGTVDGGVFENEVFLSVEKDTNGIEHIVGKCQVVSELDMRDRQNILRLNQHPADNEEMVFVCRYKYDMKKQTLSPLEDPYEVRHGLGRNEPSIGYEFQADNLPPCTKPPRSPFTGTHVWSPSSMNNAPYAFKQFIKAVDSLRYGIGAIVKLYVGGCSARSITTPMTVHVSKNNSLTGGTVCRGIVCNVVDKNSIIVCAAAAGGVPMEVFKETASSALTDDRAMGYFHECRRDCGAALEKCTTAFRQLQVEEKALFRRELQAHLAKSVH</sequence>
<dbReference type="SMART" id="SM00439">
    <property type="entry name" value="BAH"/>
    <property type="match status" value="1"/>
</dbReference>
<organism evidence="3">
    <name type="scientific">Aphanomyces invadans</name>
    <dbReference type="NCBI Taxonomy" id="157072"/>
    <lineage>
        <taxon>Eukaryota</taxon>
        <taxon>Sar</taxon>
        <taxon>Stramenopiles</taxon>
        <taxon>Oomycota</taxon>
        <taxon>Saprolegniomycetes</taxon>
        <taxon>Saprolegniales</taxon>
        <taxon>Verrucalvaceae</taxon>
        <taxon>Aphanomyces</taxon>
    </lineage>
</organism>
<dbReference type="RefSeq" id="XP_008863343.1">
    <property type="nucleotide sequence ID" value="XM_008865121.1"/>
</dbReference>
<dbReference type="CDD" id="cd04370">
    <property type="entry name" value="BAH"/>
    <property type="match status" value="1"/>
</dbReference>
<gene>
    <name evidence="3" type="ORF">H310_01814</name>
</gene>
<dbReference type="EMBL" id="KI913954">
    <property type="protein sequence ID" value="ETW07250.1"/>
    <property type="molecule type" value="Genomic_DNA"/>
</dbReference>
<protein>
    <recommendedName>
        <fullName evidence="2">BAH domain-containing protein</fullName>
    </recommendedName>
</protein>
<dbReference type="Gene3D" id="2.30.30.490">
    <property type="match status" value="1"/>
</dbReference>
<proteinExistence type="predicted"/>
<feature type="region of interest" description="Disordered" evidence="1">
    <location>
        <begin position="1"/>
        <end position="24"/>
    </location>
</feature>
<dbReference type="InterPro" id="IPR001025">
    <property type="entry name" value="BAH_dom"/>
</dbReference>
<reference evidence="3" key="1">
    <citation type="submission" date="2013-12" db="EMBL/GenBank/DDBJ databases">
        <title>The Genome Sequence of Aphanomyces invadans NJM9701.</title>
        <authorList>
            <consortium name="The Broad Institute Genomics Platform"/>
            <person name="Russ C."/>
            <person name="Tyler B."/>
            <person name="van West P."/>
            <person name="Dieguez-Uribeondo J."/>
            <person name="Young S.K."/>
            <person name="Zeng Q."/>
            <person name="Gargeya S."/>
            <person name="Fitzgerald M."/>
            <person name="Abouelleil A."/>
            <person name="Alvarado L."/>
            <person name="Chapman S.B."/>
            <person name="Gainer-Dewar J."/>
            <person name="Goldberg J."/>
            <person name="Griggs A."/>
            <person name="Gujja S."/>
            <person name="Hansen M."/>
            <person name="Howarth C."/>
            <person name="Imamovic A."/>
            <person name="Ireland A."/>
            <person name="Larimer J."/>
            <person name="McCowan C."/>
            <person name="Murphy C."/>
            <person name="Pearson M."/>
            <person name="Poon T.W."/>
            <person name="Priest M."/>
            <person name="Roberts A."/>
            <person name="Saif S."/>
            <person name="Shea T."/>
            <person name="Sykes S."/>
            <person name="Wortman J."/>
            <person name="Nusbaum C."/>
            <person name="Birren B."/>
        </authorList>
    </citation>
    <scope>NUCLEOTIDE SEQUENCE [LARGE SCALE GENOMIC DNA]</scope>
    <source>
        <strain evidence="3">NJM9701</strain>
    </source>
</reference>
<evidence type="ECO:0000256" key="1">
    <source>
        <dbReference type="SAM" id="MobiDB-lite"/>
    </source>
</evidence>
<dbReference type="eggNOG" id="ENOG502QWPI">
    <property type="taxonomic scope" value="Eukaryota"/>
</dbReference>